<dbReference type="AlphaFoldDB" id="A0A8S0RLV8"/>
<dbReference type="Gramene" id="OE9A119855T1">
    <property type="protein sequence ID" value="OE9A119855C1"/>
    <property type="gene ID" value="OE9A119855"/>
</dbReference>
<dbReference type="EMBL" id="CACTIH010003655">
    <property type="protein sequence ID" value="CAA2980857.1"/>
    <property type="molecule type" value="Genomic_DNA"/>
</dbReference>
<dbReference type="InterPro" id="IPR009818">
    <property type="entry name" value="PAM2_motif"/>
</dbReference>
<reference evidence="2 3" key="1">
    <citation type="submission" date="2019-12" db="EMBL/GenBank/DDBJ databases">
        <authorList>
            <person name="Alioto T."/>
            <person name="Alioto T."/>
            <person name="Gomez Garrido J."/>
        </authorList>
    </citation>
    <scope>NUCLEOTIDE SEQUENCE [LARGE SCALE GENOMIC DNA]</scope>
</reference>
<dbReference type="OrthoDB" id="1918588at2759"/>
<dbReference type="InterPro" id="IPR040414">
    <property type="entry name" value="CID1/CID2"/>
</dbReference>
<comment type="caution">
    <text evidence="2">The sequence shown here is derived from an EMBL/GenBank/DDBJ whole genome shotgun (WGS) entry which is preliminary data.</text>
</comment>
<dbReference type="Pfam" id="PF07145">
    <property type="entry name" value="PAM2"/>
    <property type="match status" value="1"/>
</dbReference>
<name>A0A8S0RLV8_OLEEU</name>
<sequence length="153" mass="16884">MATSTLNPNAPIFVPSAYLAVEDFSDQWWDLIQSSSSFRDYWLRECFSDPQIDNPDPNYSNFLVSGDIDSFIFDDGIFNGNSIKGKCSRIKHRVDPLIDSVHEGRGEVGLGDAGAVKVEKGAWRNGDAKVLREGAEDREREGLPEADSAAALE</sequence>
<feature type="compositionally biased region" description="Basic and acidic residues" evidence="1">
    <location>
        <begin position="129"/>
        <end position="143"/>
    </location>
</feature>
<evidence type="ECO:0000313" key="3">
    <source>
        <dbReference type="Proteomes" id="UP000594638"/>
    </source>
</evidence>
<dbReference type="PANTHER" id="PTHR33790">
    <property type="entry name" value="OS05G0344200 PROTEIN"/>
    <property type="match status" value="1"/>
</dbReference>
<evidence type="ECO:0000256" key="1">
    <source>
        <dbReference type="SAM" id="MobiDB-lite"/>
    </source>
</evidence>
<feature type="region of interest" description="Disordered" evidence="1">
    <location>
        <begin position="129"/>
        <end position="153"/>
    </location>
</feature>
<evidence type="ECO:0008006" key="4">
    <source>
        <dbReference type="Google" id="ProtNLM"/>
    </source>
</evidence>
<gene>
    <name evidence="2" type="ORF">OLEA9_A119855</name>
</gene>
<dbReference type="Proteomes" id="UP000594638">
    <property type="component" value="Unassembled WGS sequence"/>
</dbReference>
<proteinExistence type="predicted"/>
<protein>
    <recommendedName>
        <fullName evidence="4">Ataxin-2 C-terminal domain-containing protein</fullName>
    </recommendedName>
</protein>
<organism evidence="2 3">
    <name type="scientific">Olea europaea subsp. europaea</name>
    <dbReference type="NCBI Taxonomy" id="158383"/>
    <lineage>
        <taxon>Eukaryota</taxon>
        <taxon>Viridiplantae</taxon>
        <taxon>Streptophyta</taxon>
        <taxon>Embryophyta</taxon>
        <taxon>Tracheophyta</taxon>
        <taxon>Spermatophyta</taxon>
        <taxon>Magnoliopsida</taxon>
        <taxon>eudicotyledons</taxon>
        <taxon>Gunneridae</taxon>
        <taxon>Pentapetalae</taxon>
        <taxon>asterids</taxon>
        <taxon>lamiids</taxon>
        <taxon>Lamiales</taxon>
        <taxon>Oleaceae</taxon>
        <taxon>Oleeae</taxon>
        <taxon>Olea</taxon>
    </lineage>
</organism>
<keyword evidence="3" id="KW-1185">Reference proteome</keyword>
<dbReference type="PANTHER" id="PTHR33790:SF1">
    <property type="entry name" value="PROTEIN EARLY RESPONSIVE TO DEHYDRATION 15"/>
    <property type="match status" value="1"/>
</dbReference>
<accession>A0A8S0RLV8</accession>
<evidence type="ECO:0000313" key="2">
    <source>
        <dbReference type="EMBL" id="CAA2980857.1"/>
    </source>
</evidence>